<evidence type="ECO:0000313" key="3">
    <source>
        <dbReference type="Proteomes" id="UP000274907"/>
    </source>
</evidence>
<keyword evidence="2" id="KW-0378">Hydrolase</keyword>
<gene>
    <name evidence="2" type="ORF">EAH68_07065</name>
</gene>
<reference evidence="2 3" key="1">
    <citation type="submission" date="2018-12" db="EMBL/GenBank/DDBJ databases">
        <title>YIM 101343 draft genome.</title>
        <authorList>
            <person name="Chen X."/>
        </authorList>
    </citation>
    <scope>NUCLEOTIDE SEQUENCE [LARGE SCALE GENOMIC DNA]</scope>
    <source>
        <strain evidence="2 3">YIM 101343</strain>
    </source>
</reference>
<dbReference type="InterPro" id="IPR022742">
    <property type="entry name" value="Hydrolase_4"/>
</dbReference>
<dbReference type="Gene3D" id="3.30.300.20">
    <property type="match status" value="1"/>
</dbReference>
<dbReference type="AlphaFoldDB" id="A0A430HYE1"/>
<protein>
    <submittedName>
        <fullName evidence="2">Alpha/beta fold hydrolase</fullName>
    </submittedName>
</protein>
<dbReference type="InterPro" id="IPR036102">
    <property type="entry name" value="OsmC/Ohrsf"/>
</dbReference>
<evidence type="ECO:0000313" key="2">
    <source>
        <dbReference type="EMBL" id="RSZ63427.1"/>
    </source>
</evidence>
<dbReference type="EMBL" id="RXHJ01000007">
    <property type="protein sequence ID" value="RSZ63427.1"/>
    <property type="molecule type" value="Genomic_DNA"/>
</dbReference>
<dbReference type="InterPro" id="IPR029058">
    <property type="entry name" value="AB_hydrolase_fold"/>
</dbReference>
<dbReference type="GO" id="GO:0052689">
    <property type="term" value="F:carboxylic ester hydrolase activity"/>
    <property type="evidence" value="ECO:0007669"/>
    <property type="project" value="TreeGrafter"/>
</dbReference>
<dbReference type="InterPro" id="IPR015946">
    <property type="entry name" value="KH_dom-like_a/b"/>
</dbReference>
<dbReference type="Pfam" id="PF12146">
    <property type="entry name" value="Hydrolase_4"/>
    <property type="match status" value="1"/>
</dbReference>
<accession>A0A430HYE1</accession>
<proteinExistence type="predicted"/>
<feature type="domain" description="Serine aminopeptidase S33" evidence="1">
    <location>
        <begin position="47"/>
        <end position="141"/>
    </location>
</feature>
<sequence length="386" mass="41233">MHSVSVKIPSARGTMMAGTIDYPDTPPIAYAVFAHCFTCNRFVPAASRVCKTLAEHGIAALRFDFPGLGQSEGDFGDTTFTTNVDDIIAASRWLAENHQAPQLLIGHSLGGAAALKAATRPEMASITAVATLAAPFDPAHAVLHFADHIRDAEEDGSVTVTLAGRDINISREFLEDLADNNPEIYLPTLRKPLLLLHSPTDQTVGVDNAGKIFRVTRYPKSMVSVDRADHLFTRGTSAVDAGHTIAEWAKPYLQPAYAAPAVNTDQVKSQVAAGTKYGVILNTRTGELKADLPKTNGGKGQGHSPVDLLMSALATASTHAIREAATGMKLDDVEVSITNASRNVFERKIILHGQLNDVQRRQLLDAARTSPVEAMLAGAKIMDVPA</sequence>
<keyword evidence="3" id="KW-1185">Reference proteome</keyword>
<name>A0A430HYE1_9CORY</name>
<dbReference type="InterPro" id="IPR053145">
    <property type="entry name" value="AB_hydrolase_Est10"/>
</dbReference>
<dbReference type="RefSeq" id="WP_126120629.1">
    <property type="nucleotide sequence ID" value="NZ_RXHJ01000007.1"/>
</dbReference>
<evidence type="ECO:0000259" key="1">
    <source>
        <dbReference type="Pfam" id="PF12146"/>
    </source>
</evidence>
<organism evidence="2 3">
    <name type="scientific">Corynebacterium hylobatis</name>
    <dbReference type="NCBI Taxonomy" id="1859290"/>
    <lineage>
        <taxon>Bacteria</taxon>
        <taxon>Bacillati</taxon>
        <taxon>Actinomycetota</taxon>
        <taxon>Actinomycetes</taxon>
        <taxon>Mycobacteriales</taxon>
        <taxon>Corynebacteriaceae</taxon>
        <taxon>Corynebacterium</taxon>
    </lineage>
</organism>
<comment type="caution">
    <text evidence="2">The sequence shown here is derived from an EMBL/GenBank/DDBJ whole genome shotgun (WGS) entry which is preliminary data.</text>
</comment>
<dbReference type="PANTHER" id="PTHR43265">
    <property type="entry name" value="ESTERASE ESTD"/>
    <property type="match status" value="1"/>
</dbReference>
<dbReference type="SUPFAM" id="SSF53474">
    <property type="entry name" value="alpha/beta-Hydrolases"/>
    <property type="match status" value="1"/>
</dbReference>
<dbReference type="PANTHER" id="PTHR43265:SF1">
    <property type="entry name" value="ESTERASE ESTD"/>
    <property type="match status" value="1"/>
</dbReference>
<dbReference type="OrthoDB" id="9789573at2"/>
<dbReference type="Proteomes" id="UP000274907">
    <property type="component" value="Unassembled WGS sequence"/>
</dbReference>
<dbReference type="SUPFAM" id="SSF82784">
    <property type="entry name" value="OsmC-like"/>
    <property type="match status" value="1"/>
</dbReference>
<dbReference type="Gene3D" id="3.40.50.1820">
    <property type="entry name" value="alpha/beta hydrolase"/>
    <property type="match status" value="1"/>
</dbReference>